<dbReference type="SUPFAM" id="SSF89796">
    <property type="entry name" value="CoA-transferase family III (CaiB/BaiF)"/>
    <property type="match status" value="1"/>
</dbReference>
<protein>
    <submittedName>
        <fullName evidence="2">CoA transferase</fullName>
    </submittedName>
</protein>
<dbReference type="Proteomes" id="UP000235994">
    <property type="component" value="Unassembled WGS sequence"/>
</dbReference>
<dbReference type="InterPro" id="IPR050483">
    <property type="entry name" value="CoA-transferase_III_domain"/>
</dbReference>
<evidence type="ECO:0000313" key="2">
    <source>
        <dbReference type="EMBL" id="PND35559.1"/>
    </source>
</evidence>
<keyword evidence="3" id="KW-1185">Reference proteome</keyword>
<gene>
    <name evidence="2" type="ORF">C1I89_04135</name>
</gene>
<dbReference type="RefSeq" id="WP_102771491.1">
    <property type="nucleotide sequence ID" value="NZ_POQS01000001.1"/>
</dbReference>
<dbReference type="Gene3D" id="3.30.1540.10">
    <property type="entry name" value="formyl-coa transferase, domain 3"/>
    <property type="match status" value="1"/>
</dbReference>
<comment type="caution">
    <text evidence="2">The sequence shown here is derived from an EMBL/GenBank/DDBJ whole genome shotgun (WGS) entry which is preliminary data.</text>
</comment>
<evidence type="ECO:0000256" key="1">
    <source>
        <dbReference type="ARBA" id="ARBA00022679"/>
    </source>
</evidence>
<dbReference type="AlphaFoldDB" id="A0A2N8KQ33"/>
<dbReference type="GO" id="GO:0008410">
    <property type="term" value="F:CoA-transferase activity"/>
    <property type="evidence" value="ECO:0007669"/>
    <property type="project" value="TreeGrafter"/>
</dbReference>
<dbReference type="InterPro" id="IPR003673">
    <property type="entry name" value="CoA-Trfase_fam_III"/>
</dbReference>
<dbReference type="PANTHER" id="PTHR48207:SF3">
    <property type="entry name" value="SUCCINATE--HYDROXYMETHYLGLUTARATE COA-TRANSFERASE"/>
    <property type="match status" value="1"/>
</dbReference>
<dbReference type="PANTHER" id="PTHR48207">
    <property type="entry name" value="SUCCINATE--HYDROXYMETHYLGLUTARATE COA-TRANSFERASE"/>
    <property type="match status" value="1"/>
</dbReference>
<accession>A0A2N8KQ33</accession>
<proteinExistence type="predicted"/>
<reference evidence="2 3" key="1">
    <citation type="submission" date="2018-01" db="EMBL/GenBank/DDBJ databases">
        <title>The draft genome of an aniline degradation strain ANB-1.</title>
        <authorList>
            <person name="Zhang L."/>
            <person name="Jiang J."/>
        </authorList>
    </citation>
    <scope>NUCLEOTIDE SEQUENCE [LARGE SCALE GENOMIC DNA]</scope>
    <source>
        <strain evidence="2 3">ANB-1</strain>
    </source>
</reference>
<evidence type="ECO:0000313" key="3">
    <source>
        <dbReference type="Proteomes" id="UP000235994"/>
    </source>
</evidence>
<keyword evidence="1 2" id="KW-0808">Transferase</keyword>
<dbReference type="Pfam" id="PF02515">
    <property type="entry name" value="CoA_transf_3"/>
    <property type="match status" value="1"/>
</dbReference>
<dbReference type="Gene3D" id="3.40.50.10540">
    <property type="entry name" value="Crotonobetainyl-coa:carnitine coa-transferase, domain 1"/>
    <property type="match status" value="1"/>
</dbReference>
<organism evidence="2 3">
    <name type="scientific">Achromobacter pulmonis</name>
    <dbReference type="NCBI Taxonomy" id="1389932"/>
    <lineage>
        <taxon>Bacteria</taxon>
        <taxon>Pseudomonadati</taxon>
        <taxon>Pseudomonadota</taxon>
        <taxon>Betaproteobacteria</taxon>
        <taxon>Burkholderiales</taxon>
        <taxon>Alcaligenaceae</taxon>
        <taxon>Achromobacter</taxon>
    </lineage>
</organism>
<sequence>MSTFSETVAGADPEAQATRKGPLAGLRVIDAGNMIAGPLAATQMADFGADVIKLELPGSGDSMRHWTPMKDGLSLWWKVIARNKRLITLTLSNPRGQELFRELVREADVLIENYRPGTFERWGLGYEELARINPRLVMVRVSGFGQTGPYARRGGYGTIAEAFSGIPSFTGAPDRPPTLPGFPMADSVASTFAAMAAMFAVYNRDHGTGRGQEIDVSLYEPLFRLVESQVIGFDQLGIVKQRLGNRLAEDSPRNTYQTADGRWVGISASSQRTFERLAQALGMPELITDPRFADNARRCEHDTALDEIIAGWFRERDCASIMALFEQAEVVAGPVLDISDIVRDPHYQARQNIVAVRDDDFGEVRMQGVVPRFLETPGEVRHSGRALGADNREIYQGMLGLSQQEFDALSAQGVI</sequence>
<dbReference type="InterPro" id="IPR023606">
    <property type="entry name" value="CoA-Trfase_III_dom_1_sf"/>
</dbReference>
<dbReference type="EMBL" id="POQS01000001">
    <property type="protein sequence ID" value="PND35559.1"/>
    <property type="molecule type" value="Genomic_DNA"/>
</dbReference>
<name>A0A2N8KQ33_9BURK</name>
<dbReference type="InterPro" id="IPR044855">
    <property type="entry name" value="CoA-Trfase_III_dom3_sf"/>
</dbReference>